<reference evidence="2" key="1">
    <citation type="submission" date="2021-02" db="EMBL/GenBank/DDBJ databases">
        <authorList>
            <person name="Dougan E. K."/>
            <person name="Rhodes N."/>
            <person name="Thang M."/>
            <person name="Chan C."/>
        </authorList>
    </citation>
    <scope>NUCLEOTIDE SEQUENCE</scope>
</reference>
<feature type="compositionally biased region" description="Low complexity" evidence="1">
    <location>
        <begin position="73"/>
        <end position="89"/>
    </location>
</feature>
<feature type="region of interest" description="Disordered" evidence="1">
    <location>
        <begin position="131"/>
        <end position="152"/>
    </location>
</feature>
<dbReference type="EMBL" id="CAJNNW010022852">
    <property type="protein sequence ID" value="CAE8669883.1"/>
    <property type="molecule type" value="Genomic_DNA"/>
</dbReference>
<accession>A0A813J813</accession>
<feature type="non-terminal residue" evidence="2">
    <location>
        <position position="178"/>
    </location>
</feature>
<feature type="region of interest" description="Disordered" evidence="1">
    <location>
        <begin position="62"/>
        <end position="89"/>
    </location>
</feature>
<organism evidence="2 3">
    <name type="scientific">Polarella glacialis</name>
    <name type="common">Dinoflagellate</name>
    <dbReference type="NCBI Taxonomy" id="89957"/>
    <lineage>
        <taxon>Eukaryota</taxon>
        <taxon>Sar</taxon>
        <taxon>Alveolata</taxon>
        <taxon>Dinophyceae</taxon>
        <taxon>Suessiales</taxon>
        <taxon>Suessiaceae</taxon>
        <taxon>Polarella</taxon>
    </lineage>
</organism>
<dbReference type="AlphaFoldDB" id="A0A813J813"/>
<comment type="caution">
    <text evidence="2">The sequence shown here is derived from an EMBL/GenBank/DDBJ whole genome shotgun (WGS) entry which is preliminary data.</text>
</comment>
<evidence type="ECO:0000313" key="2">
    <source>
        <dbReference type="EMBL" id="CAE8669883.1"/>
    </source>
</evidence>
<gene>
    <name evidence="2" type="ORF">PGLA2088_LOCUS17302</name>
</gene>
<evidence type="ECO:0000256" key="1">
    <source>
        <dbReference type="SAM" id="MobiDB-lite"/>
    </source>
</evidence>
<name>A0A813J813_POLGL</name>
<dbReference type="Proteomes" id="UP000626109">
    <property type="component" value="Unassembled WGS sequence"/>
</dbReference>
<sequence>MALDLKQPPFDFGLEKLFVTCSVQLSTERLDAGLAWLAARVQEQDRLHADLCSRFDTFETEASSLKESPPAPADSEATEAAAAARPATAEISPAVEQTVVEVGDSALEARLAALEQKLQDLLLSSERSLPAPLGSAEAETSGSPLDGPGAALPQASAFDAEVLPVLQAAFARLEATVE</sequence>
<evidence type="ECO:0000313" key="3">
    <source>
        <dbReference type="Proteomes" id="UP000626109"/>
    </source>
</evidence>
<protein>
    <submittedName>
        <fullName evidence="2">Uncharacterized protein</fullName>
    </submittedName>
</protein>
<proteinExistence type="predicted"/>